<organism evidence="1 2">
    <name type="scientific">Perca fluviatilis</name>
    <name type="common">European perch</name>
    <dbReference type="NCBI Taxonomy" id="8168"/>
    <lineage>
        <taxon>Eukaryota</taxon>
        <taxon>Metazoa</taxon>
        <taxon>Chordata</taxon>
        <taxon>Craniata</taxon>
        <taxon>Vertebrata</taxon>
        <taxon>Euteleostomi</taxon>
        <taxon>Actinopterygii</taxon>
        <taxon>Neopterygii</taxon>
        <taxon>Teleostei</taxon>
        <taxon>Neoteleostei</taxon>
        <taxon>Acanthomorphata</taxon>
        <taxon>Eupercaria</taxon>
        <taxon>Perciformes</taxon>
        <taxon>Percoidei</taxon>
        <taxon>Percidae</taxon>
        <taxon>Percinae</taxon>
        <taxon>Perca</taxon>
    </lineage>
</organism>
<proteinExistence type="predicted"/>
<dbReference type="Proteomes" id="UP000465112">
    <property type="component" value="Chromosome 10"/>
</dbReference>
<keyword evidence="2" id="KW-1185">Reference proteome</keyword>
<gene>
    <name evidence="1" type="ORF">PFLUV_G00119380</name>
</gene>
<evidence type="ECO:0000313" key="1">
    <source>
        <dbReference type="EMBL" id="KAF1384385.1"/>
    </source>
</evidence>
<protein>
    <submittedName>
        <fullName evidence="1">Uncharacterized protein</fullName>
    </submittedName>
</protein>
<comment type="caution">
    <text evidence="1">The sequence shown here is derived from an EMBL/GenBank/DDBJ whole genome shotgun (WGS) entry which is preliminary data.</text>
</comment>
<accession>A0A6A5F287</accession>
<name>A0A6A5F287_PERFL</name>
<dbReference type="EMBL" id="VHII01000010">
    <property type="protein sequence ID" value="KAF1384385.1"/>
    <property type="molecule type" value="Genomic_DNA"/>
</dbReference>
<evidence type="ECO:0000313" key="2">
    <source>
        <dbReference type="Proteomes" id="UP000465112"/>
    </source>
</evidence>
<dbReference type="AlphaFoldDB" id="A0A6A5F287"/>
<sequence>MLSLRYRFYGFFAALTTSITVIARGYSVTSGFGRPQRRTSLGMRGCDLWSPNFTDLRTAVSAHAKNNLPAEQRKMVATFSEDETPVPYQESGTSGLEEQREFMARLQNTPEKALRTSQYGRLMVV</sequence>
<reference evidence="1 2" key="1">
    <citation type="submission" date="2019-06" db="EMBL/GenBank/DDBJ databases">
        <title>A chromosome-scale genome assembly of the European perch, Perca fluviatilis.</title>
        <authorList>
            <person name="Roques C."/>
            <person name="Zahm M."/>
            <person name="Cabau C."/>
            <person name="Klopp C."/>
            <person name="Bouchez O."/>
            <person name="Donnadieu C."/>
            <person name="Kuhl H."/>
            <person name="Gislard M."/>
            <person name="Guendouz S."/>
            <person name="Journot L."/>
            <person name="Haffray P."/>
            <person name="Bestin A."/>
            <person name="Morvezen R."/>
            <person name="Feron R."/>
            <person name="Wen M."/>
            <person name="Jouanno E."/>
            <person name="Herpin A."/>
            <person name="Schartl M."/>
            <person name="Postlethwait J."/>
            <person name="Schaerlinger B."/>
            <person name="Chardard D."/>
            <person name="Lecocq T."/>
            <person name="Poncet C."/>
            <person name="Jaffrelo L."/>
            <person name="Lampietro C."/>
            <person name="Guiguen Y."/>
        </authorList>
    </citation>
    <scope>NUCLEOTIDE SEQUENCE [LARGE SCALE GENOMIC DNA]</scope>
    <source>
        <tissue evidence="1">Blood</tissue>
    </source>
</reference>